<proteinExistence type="predicted"/>
<sequence>MSAVYLRLKRAQSVAVQISFKIKARLKLI</sequence>
<accession>A0A8S5T557</accession>
<organism evidence="1">
    <name type="scientific">Myoviridae sp. ctLIM9</name>
    <dbReference type="NCBI Taxonomy" id="2827678"/>
    <lineage>
        <taxon>Viruses</taxon>
        <taxon>Duplodnaviria</taxon>
        <taxon>Heunggongvirae</taxon>
        <taxon>Uroviricota</taxon>
        <taxon>Caudoviricetes</taxon>
    </lineage>
</organism>
<reference evidence="1" key="1">
    <citation type="journal article" date="2021" name="Proc. Natl. Acad. Sci. U.S.A.">
        <title>A Catalog of Tens of Thousands of Viruses from Human Metagenomes Reveals Hidden Associations with Chronic Diseases.</title>
        <authorList>
            <person name="Tisza M.J."/>
            <person name="Buck C.B."/>
        </authorList>
    </citation>
    <scope>NUCLEOTIDE SEQUENCE</scope>
    <source>
        <strain evidence="1">CtLIM9</strain>
    </source>
</reference>
<dbReference type="EMBL" id="BK032753">
    <property type="protein sequence ID" value="DAF58477.1"/>
    <property type="molecule type" value="Genomic_DNA"/>
</dbReference>
<name>A0A8S5T557_9CAUD</name>
<evidence type="ECO:0000313" key="1">
    <source>
        <dbReference type="EMBL" id="DAF58477.1"/>
    </source>
</evidence>
<protein>
    <submittedName>
        <fullName evidence="1">Uncharacterized protein</fullName>
    </submittedName>
</protein>